<comment type="caution">
    <text evidence="1">The sequence shown here is derived from an EMBL/GenBank/DDBJ whole genome shotgun (WGS) entry which is preliminary data.</text>
</comment>
<proteinExistence type="predicted"/>
<sequence length="61" mass="7594">MINSKQRLDDRQCYQFIRQARWHKGHQDLEEKARDLQRYLIEERTLNERFSINDWTSKQVA</sequence>
<evidence type="ECO:0000313" key="1">
    <source>
        <dbReference type="EMBL" id="MBU2711504.1"/>
    </source>
</evidence>
<organism evidence="1 2">
    <name type="scientific">Zooshikella harenae</name>
    <dbReference type="NCBI Taxonomy" id="2827238"/>
    <lineage>
        <taxon>Bacteria</taxon>
        <taxon>Pseudomonadati</taxon>
        <taxon>Pseudomonadota</taxon>
        <taxon>Gammaproteobacteria</taxon>
        <taxon>Oceanospirillales</taxon>
        <taxon>Zooshikellaceae</taxon>
        <taxon>Zooshikella</taxon>
    </lineage>
</organism>
<keyword evidence="2" id="KW-1185">Reference proteome</keyword>
<dbReference type="Gene3D" id="1.10.1720.10">
    <property type="entry name" value="L-proline 3-hydroxylase, C-terminal domain"/>
    <property type="match status" value="1"/>
</dbReference>
<name>A0ABS5ZBS0_9GAMM</name>
<dbReference type="RefSeq" id="WP_215819660.1">
    <property type="nucleotide sequence ID" value="NZ_JAGSOY010000020.1"/>
</dbReference>
<evidence type="ECO:0000313" key="2">
    <source>
        <dbReference type="Proteomes" id="UP000690515"/>
    </source>
</evidence>
<dbReference type="InterPro" id="IPR037037">
    <property type="entry name" value="Pro_3_hydrox_C_sf"/>
</dbReference>
<dbReference type="EMBL" id="JAGSOY010000020">
    <property type="protein sequence ID" value="MBU2711504.1"/>
    <property type="molecule type" value="Genomic_DNA"/>
</dbReference>
<dbReference type="Proteomes" id="UP000690515">
    <property type="component" value="Unassembled WGS sequence"/>
</dbReference>
<protein>
    <recommendedName>
        <fullName evidence="3">Transposase</fullName>
    </recommendedName>
</protein>
<gene>
    <name evidence="1" type="ORF">KCG35_10570</name>
</gene>
<reference evidence="1 2" key="1">
    <citation type="submission" date="2021-04" db="EMBL/GenBank/DDBJ databases">
        <authorList>
            <person name="Pira H."/>
            <person name="Risdian C."/>
            <person name="Wink J."/>
        </authorList>
    </citation>
    <scope>NUCLEOTIDE SEQUENCE [LARGE SCALE GENOMIC DNA]</scope>
    <source>
        <strain evidence="1 2">WH53</strain>
    </source>
</reference>
<accession>A0ABS5ZBS0</accession>
<evidence type="ECO:0008006" key="3">
    <source>
        <dbReference type="Google" id="ProtNLM"/>
    </source>
</evidence>